<accession>A0ABW8UEA6</accession>
<sequence length="45" mass="4803">MNKYQISTLVSLLLAAAGATILTAEVKRHQAAHYLLVPAALKAKI</sequence>
<proteinExistence type="predicted"/>
<evidence type="ECO:0000313" key="2">
    <source>
        <dbReference type="Proteomes" id="UP001625389"/>
    </source>
</evidence>
<keyword evidence="2" id="KW-1185">Reference proteome</keyword>
<dbReference type="EMBL" id="JBGQPK010000032">
    <property type="protein sequence ID" value="MFL2029610.1"/>
    <property type="molecule type" value="Genomic_DNA"/>
</dbReference>
<protein>
    <submittedName>
        <fullName evidence="1">Uncharacterized protein</fullName>
    </submittedName>
</protein>
<gene>
    <name evidence="1" type="ORF">ACEN34_08270</name>
</gene>
<name>A0ABW8UEA6_9LACO</name>
<evidence type="ECO:0000313" key="1">
    <source>
        <dbReference type="EMBL" id="MFL2029610.1"/>
    </source>
</evidence>
<organism evidence="1 2">
    <name type="scientific">Loigolactobacillus zhaoyuanensis</name>
    <dbReference type="NCBI Taxonomy" id="2486017"/>
    <lineage>
        <taxon>Bacteria</taxon>
        <taxon>Bacillati</taxon>
        <taxon>Bacillota</taxon>
        <taxon>Bacilli</taxon>
        <taxon>Lactobacillales</taxon>
        <taxon>Lactobacillaceae</taxon>
        <taxon>Loigolactobacillus</taxon>
    </lineage>
</organism>
<dbReference type="Proteomes" id="UP001625389">
    <property type="component" value="Unassembled WGS sequence"/>
</dbReference>
<dbReference type="RefSeq" id="WP_164507569.1">
    <property type="nucleotide sequence ID" value="NZ_JBGQPK010000032.1"/>
</dbReference>
<comment type="caution">
    <text evidence="1">The sequence shown here is derived from an EMBL/GenBank/DDBJ whole genome shotgun (WGS) entry which is preliminary data.</text>
</comment>
<reference evidence="1 2" key="1">
    <citation type="submission" date="2024-08" db="EMBL/GenBank/DDBJ databases">
        <authorList>
            <person name="Arias E."/>
        </authorList>
    </citation>
    <scope>NUCLEOTIDE SEQUENCE [LARGE SCALE GENOMIC DNA]</scope>
    <source>
        <strain evidence="1 2">FAM 25317</strain>
    </source>
</reference>